<evidence type="ECO:0000259" key="7">
    <source>
        <dbReference type="Pfam" id="PF13905"/>
    </source>
</evidence>
<name>A0ABD1PWB8_9LAMI</name>
<dbReference type="SUPFAM" id="SSF52833">
    <property type="entry name" value="Thioredoxin-like"/>
    <property type="match status" value="1"/>
</dbReference>
<keyword evidence="9" id="KW-1185">Reference proteome</keyword>
<dbReference type="EMBL" id="JBFOLJ010000017">
    <property type="protein sequence ID" value="KAL2468207.1"/>
    <property type="molecule type" value="Genomic_DNA"/>
</dbReference>
<sequence length="172" mass="19424">MSSLVRISKLARAARFIVFLITTHERIFPWFLFQAPVASLTGKTVGLFFSAQWCLPGVKFTPKLVSIYRKIKQELAVKGGEDFDIVFVSSDYDQTTFDSYFQTMPWLALPFGDPAIKNLAKYFDIRGIPSLVILGPGRKNCHQARKEPHKPIPRKCIPIYRSQNKIAGEASG</sequence>
<evidence type="ECO:0000256" key="3">
    <source>
        <dbReference type="ARBA" id="ARBA00023002"/>
    </source>
</evidence>
<gene>
    <name evidence="8" type="ORF">Fot_51732</name>
</gene>
<keyword evidence="3" id="KW-0560">Oxidoreductase</keyword>
<accession>A0ABD1PWB8</accession>
<dbReference type="InterPro" id="IPR036249">
    <property type="entry name" value="Thioredoxin-like_sf"/>
</dbReference>
<organism evidence="8 9">
    <name type="scientific">Forsythia ovata</name>
    <dbReference type="NCBI Taxonomy" id="205694"/>
    <lineage>
        <taxon>Eukaryota</taxon>
        <taxon>Viridiplantae</taxon>
        <taxon>Streptophyta</taxon>
        <taxon>Embryophyta</taxon>
        <taxon>Tracheophyta</taxon>
        <taxon>Spermatophyta</taxon>
        <taxon>Magnoliopsida</taxon>
        <taxon>eudicotyledons</taxon>
        <taxon>Gunneridae</taxon>
        <taxon>Pentapetalae</taxon>
        <taxon>asterids</taxon>
        <taxon>lamiids</taxon>
        <taxon>Lamiales</taxon>
        <taxon>Oleaceae</taxon>
        <taxon>Forsythieae</taxon>
        <taxon>Forsythia</taxon>
    </lineage>
</organism>
<dbReference type="PANTHER" id="PTHR13871">
    <property type="entry name" value="THIOREDOXIN"/>
    <property type="match status" value="1"/>
</dbReference>
<keyword evidence="2" id="KW-0677">Repeat</keyword>
<proteinExistence type="predicted"/>
<evidence type="ECO:0000256" key="6">
    <source>
        <dbReference type="ARBA" id="ARBA00047804"/>
    </source>
</evidence>
<dbReference type="InterPro" id="IPR052259">
    <property type="entry name" value="Nucleoredoxin-like"/>
</dbReference>
<evidence type="ECO:0000313" key="9">
    <source>
        <dbReference type="Proteomes" id="UP001604277"/>
    </source>
</evidence>
<keyword evidence="4" id="KW-0520">NAD</keyword>
<dbReference type="EC" id="1.8.1.8" evidence="1"/>
<dbReference type="Gene3D" id="3.40.30.10">
    <property type="entry name" value="Glutaredoxin"/>
    <property type="match status" value="1"/>
</dbReference>
<dbReference type="Pfam" id="PF13905">
    <property type="entry name" value="Thioredoxin_8"/>
    <property type="match status" value="1"/>
</dbReference>
<comment type="caution">
    <text evidence="8">The sequence shown here is derived from an EMBL/GenBank/DDBJ whole genome shotgun (WGS) entry which is preliminary data.</text>
</comment>
<comment type="catalytic activity">
    <reaction evidence="6">
        <text>[protein]-dithiol + NADP(+) = [protein]-disulfide + NADPH + H(+)</text>
        <dbReference type="Rhea" id="RHEA:18753"/>
        <dbReference type="Rhea" id="RHEA-COMP:10593"/>
        <dbReference type="Rhea" id="RHEA-COMP:10594"/>
        <dbReference type="ChEBI" id="CHEBI:15378"/>
        <dbReference type="ChEBI" id="CHEBI:29950"/>
        <dbReference type="ChEBI" id="CHEBI:50058"/>
        <dbReference type="ChEBI" id="CHEBI:57783"/>
        <dbReference type="ChEBI" id="CHEBI:58349"/>
        <dbReference type="EC" id="1.8.1.8"/>
    </reaction>
</comment>
<reference evidence="9" key="1">
    <citation type="submission" date="2024-07" db="EMBL/GenBank/DDBJ databases">
        <title>Two chromosome-level genome assemblies of Korean endemic species Abeliophyllum distichum and Forsythia ovata (Oleaceae).</title>
        <authorList>
            <person name="Jang H."/>
        </authorList>
    </citation>
    <scope>NUCLEOTIDE SEQUENCE [LARGE SCALE GENOMIC DNA]</scope>
</reference>
<evidence type="ECO:0000256" key="4">
    <source>
        <dbReference type="ARBA" id="ARBA00023027"/>
    </source>
</evidence>
<evidence type="ECO:0000256" key="2">
    <source>
        <dbReference type="ARBA" id="ARBA00022737"/>
    </source>
</evidence>
<evidence type="ECO:0000256" key="1">
    <source>
        <dbReference type="ARBA" id="ARBA00012612"/>
    </source>
</evidence>
<dbReference type="Proteomes" id="UP001604277">
    <property type="component" value="Unassembled WGS sequence"/>
</dbReference>
<feature type="domain" description="Thioredoxin-like fold" evidence="7">
    <location>
        <begin position="42"/>
        <end position="137"/>
    </location>
</feature>
<dbReference type="GO" id="GO:0047134">
    <property type="term" value="F:protein-disulfide reductase [NAD(P)H] activity"/>
    <property type="evidence" value="ECO:0007669"/>
    <property type="project" value="UniProtKB-EC"/>
</dbReference>
<dbReference type="PANTHER" id="PTHR13871:SF7">
    <property type="entry name" value="NUCLEOREDOXIN 2-RELATED"/>
    <property type="match status" value="1"/>
</dbReference>
<evidence type="ECO:0000313" key="8">
    <source>
        <dbReference type="EMBL" id="KAL2468207.1"/>
    </source>
</evidence>
<comment type="catalytic activity">
    <reaction evidence="5">
        <text>[protein]-dithiol + NAD(+) = [protein]-disulfide + NADH + H(+)</text>
        <dbReference type="Rhea" id="RHEA:18749"/>
        <dbReference type="Rhea" id="RHEA-COMP:10593"/>
        <dbReference type="Rhea" id="RHEA-COMP:10594"/>
        <dbReference type="ChEBI" id="CHEBI:15378"/>
        <dbReference type="ChEBI" id="CHEBI:29950"/>
        <dbReference type="ChEBI" id="CHEBI:50058"/>
        <dbReference type="ChEBI" id="CHEBI:57540"/>
        <dbReference type="ChEBI" id="CHEBI:57945"/>
        <dbReference type="EC" id="1.8.1.8"/>
    </reaction>
</comment>
<dbReference type="InterPro" id="IPR012336">
    <property type="entry name" value="Thioredoxin-like_fold"/>
</dbReference>
<evidence type="ECO:0000256" key="5">
    <source>
        <dbReference type="ARBA" id="ARBA00047388"/>
    </source>
</evidence>
<protein>
    <recommendedName>
        <fullName evidence="1">protein-disulfide reductase</fullName>
        <ecNumber evidence="1">1.8.1.8</ecNumber>
    </recommendedName>
</protein>
<dbReference type="AlphaFoldDB" id="A0ABD1PWB8"/>